<evidence type="ECO:0000256" key="1">
    <source>
        <dbReference type="ARBA" id="ARBA00023121"/>
    </source>
</evidence>
<organism evidence="2 3">
    <name type="scientific">Candidatus Scybalocola faecigallinarum</name>
    <dbReference type="NCBI Taxonomy" id="2840941"/>
    <lineage>
        <taxon>Bacteria</taxon>
        <taxon>Bacillati</taxon>
        <taxon>Bacillota</taxon>
        <taxon>Clostridia</taxon>
        <taxon>Lachnospirales</taxon>
        <taxon>Lachnospiraceae</taxon>
        <taxon>Lachnospiraceae incertae sedis</taxon>
        <taxon>Candidatus Scybalocola (ex Gilroy et al. 2021)</taxon>
    </lineage>
</organism>
<comment type="caution">
    <text evidence="2">The sequence shown here is derived from an EMBL/GenBank/DDBJ whole genome shotgun (WGS) entry which is preliminary data.</text>
</comment>
<dbReference type="AlphaFoldDB" id="A0A9D1F475"/>
<name>A0A9D1F475_9FIRM</name>
<dbReference type="Proteomes" id="UP000823927">
    <property type="component" value="Unassembled WGS sequence"/>
</dbReference>
<dbReference type="GO" id="GO:0008289">
    <property type="term" value="F:lipid binding"/>
    <property type="evidence" value="ECO:0007669"/>
    <property type="project" value="UniProtKB-KW"/>
</dbReference>
<evidence type="ECO:0000313" key="2">
    <source>
        <dbReference type="EMBL" id="HIS46802.1"/>
    </source>
</evidence>
<dbReference type="InterPro" id="IPR003797">
    <property type="entry name" value="DegV"/>
</dbReference>
<dbReference type="PANTHER" id="PTHR33434">
    <property type="entry name" value="DEGV DOMAIN-CONTAINING PROTEIN DR_1986-RELATED"/>
    <property type="match status" value="1"/>
</dbReference>
<dbReference type="PROSITE" id="PS51482">
    <property type="entry name" value="DEGV"/>
    <property type="match status" value="1"/>
</dbReference>
<protein>
    <submittedName>
        <fullName evidence="2">DegV family protein</fullName>
    </submittedName>
</protein>
<proteinExistence type="predicted"/>
<dbReference type="PANTHER" id="PTHR33434:SF2">
    <property type="entry name" value="FATTY ACID-BINDING PROTEIN TM_1468"/>
    <property type="match status" value="1"/>
</dbReference>
<reference evidence="2" key="1">
    <citation type="submission" date="2020-10" db="EMBL/GenBank/DDBJ databases">
        <authorList>
            <person name="Gilroy R."/>
        </authorList>
    </citation>
    <scope>NUCLEOTIDE SEQUENCE</scope>
    <source>
        <strain evidence="2">CHK178-757</strain>
    </source>
</reference>
<dbReference type="InterPro" id="IPR050270">
    <property type="entry name" value="DegV_domain_contain"/>
</dbReference>
<gene>
    <name evidence="2" type="ORF">IAB46_04415</name>
</gene>
<dbReference type="InterPro" id="IPR043168">
    <property type="entry name" value="DegV_C"/>
</dbReference>
<dbReference type="SUPFAM" id="SSF82549">
    <property type="entry name" value="DAK1/DegV-like"/>
    <property type="match status" value="1"/>
</dbReference>
<dbReference type="Gene3D" id="3.40.50.10170">
    <property type="match status" value="1"/>
</dbReference>
<evidence type="ECO:0000313" key="3">
    <source>
        <dbReference type="Proteomes" id="UP000823927"/>
    </source>
</evidence>
<dbReference type="EMBL" id="DVIT01000016">
    <property type="protein sequence ID" value="HIS46802.1"/>
    <property type="molecule type" value="Genomic_DNA"/>
</dbReference>
<dbReference type="Pfam" id="PF02645">
    <property type="entry name" value="DegV"/>
    <property type="match status" value="1"/>
</dbReference>
<sequence>MEKVKIFGDSTCDLPKEILERFDLDVMPLPVMIGDRQCLDGVDATPEDIYQYYETTGKMSKTSAPNTNDYKEFWKPWVDEGYEVIHFHISSDISGTYNFACMAAKEVGHVHPIDTRVLSTGIGLLMLEAADLRDEGRSAQEIVDIIEKRKEKCQTSFLVDVVEYLWKGGRCSSVAALGANVLKLKPRIDLVDGRMISTKKYRGKTEKCFAAYADDLLAGKDNIKLDRIFVTHSGIDQKIVDLMVSKVKEHQPEVKEIFVTKAGCTISCHCGPGTLGILFLYK</sequence>
<dbReference type="NCBIfam" id="TIGR00762">
    <property type="entry name" value="DegV"/>
    <property type="match status" value="1"/>
</dbReference>
<dbReference type="Gene3D" id="3.30.1180.10">
    <property type="match status" value="1"/>
</dbReference>
<reference evidence="2" key="2">
    <citation type="journal article" date="2021" name="PeerJ">
        <title>Extensive microbial diversity within the chicken gut microbiome revealed by metagenomics and culture.</title>
        <authorList>
            <person name="Gilroy R."/>
            <person name="Ravi A."/>
            <person name="Getino M."/>
            <person name="Pursley I."/>
            <person name="Horton D.L."/>
            <person name="Alikhan N.F."/>
            <person name="Baker D."/>
            <person name="Gharbi K."/>
            <person name="Hall N."/>
            <person name="Watson M."/>
            <person name="Adriaenssens E.M."/>
            <person name="Foster-Nyarko E."/>
            <person name="Jarju S."/>
            <person name="Secka A."/>
            <person name="Antonio M."/>
            <person name="Oren A."/>
            <person name="Chaudhuri R.R."/>
            <person name="La Ragione R."/>
            <person name="Hildebrand F."/>
            <person name="Pallen M.J."/>
        </authorList>
    </citation>
    <scope>NUCLEOTIDE SEQUENCE</scope>
    <source>
        <strain evidence="2">CHK178-757</strain>
    </source>
</reference>
<accession>A0A9D1F475</accession>
<keyword evidence="1" id="KW-0446">Lipid-binding</keyword>